<dbReference type="RefSeq" id="WP_066496763.1">
    <property type="nucleotide sequence ID" value="NZ_BJMO01000064.1"/>
</dbReference>
<dbReference type="KEGG" id="satk:SA2016_1323"/>
<dbReference type="PANTHER" id="PTHR43757">
    <property type="entry name" value="AMINOMETHYLTRANSFERASE"/>
    <property type="match status" value="1"/>
</dbReference>
<evidence type="ECO:0000259" key="1">
    <source>
        <dbReference type="Pfam" id="PF01571"/>
    </source>
</evidence>
<sequence length="470" mass="51978">MAPKNLQEVLDASNGAVDLLRNSQIGSYIYPVVPADFQNWIKEQKAWRETAVLYDQSHHMDNLFLKGSDAIKLITATAINSTANFPVDKAKQYVPTTASGHVIGDGILFREAEDEYVYVGRAPVTNWLLYQGETGGYANLDITADRRSPSRPYGHAVSRQYYRFQIQGPNAWAVIEKLNGGPVEQLKFFNMSTMTIDGTTVRTLRHGMAGAPGLEVWGPYADHDRIMNAIVEAGAEFGLVPVGSRAYPSNTLESGWIPSPLPAIYTGEAERGYREWLPADGYEATGTLAGSFVSDRIEDYYLTPWELGYGSFVKFDHDFIGRDALEKMDPATQRRKVTLAWNAEDMTKIFGSLFDVDGPQYKFFDLPLANYGSANYDSVVDADGNVVGFSMFTGYSANERRALSLATVDPNVPEGAEIKVVWGEPDGGSRKAAVEPHEQIEVRAVVSPVPYSTVARTEYHGGWRTNYQTA</sequence>
<dbReference type="InterPro" id="IPR006222">
    <property type="entry name" value="GCVT_N"/>
</dbReference>
<name>A0A126ZY29_9MICC</name>
<gene>
    <name evidence="2" type="ORF">SA2016_1323</name>
</gene>
<proteinExistence type="predicted"/>
<dbReference type="PANTHER" id="PTHR43757:SF2">
    <property type="entry name" value="AMINOMETHYLTRANSFERASE, MITOCHONDRIAL"/>
    <property type="match status" value="1"/>
</dbReference>
<protein>
    <submittedName>
        <fullName evidence="2">Glycine cleavage system protein T</fullName>
    </submittedName>
</protein>
<dbReference type="OrthoDB" id="2055370at2"/>
<dbReference type="SUPFAM" id="SSF103025">
    <property type="entry name" value="Folate-binding domain"/>
    <property type="match status" value="1"/>
</dbReference>
<organism evidence="2 3">
    <name type="scientific">Sinomonas atrocyanea</name>
    <dbReference type="NCBI Taxonomy" id="37927"/>
    <lineage>
        <taxon>Bacteria</taxon>
        <taxon>Bacillati</taxon>
        <taxon>Actinomycetota</taxon>
        <taxon>Actinomycetes</taxon>
        <taxon>Micrococcales</taxon>
        <taxon>Micrococcaceae</taxon>
        <taxon>Sinomonas</taxon>
    </lineage>
</organism>
<dbReference type="Proteomes" id="UP000070134">
    <property type="component" value="Chromosome"/>
</dbReference>
<accession>A0A126ZY29</accession>
<dbReference type="PATRIC" id="fig|37927.3.peg.1369"/>
<dbReference type="InterPro" id="IPR027266">
    <property type="entry name" value="TrmE/GcvT-like"/>
</dbReference>
<dbReference type="STRING" id="37927.SA2016_1323"/>
<dbReference type="Pfam" id="PF01571">
    <property type="entry name" value="GCV_T"/>
    <property type="match status" value="1"/>
</dbReference>
<dbReference type="AlphaFoldDB" id="A0A126ZY29"/>
<feature type="domain" description="GCVT N-terminal" evidence="1">
    <location>
        <begin position="37"/>
        <end position="257"/>
    </location>
</feature>
<reference evidence="2 3" key="1">
    <citation type="submission" date="2016-02" db="EMBL/GenBank/DDBJ databases">
        <title>Complete genome of Sinomonas atrocyanea KCTC 3377.</title>
        <authorList>
            <person name="Kim K.M."/>
        </authorList>
    </citation>
    <scope>NUCLEOTIDE SEQUENCE [LARGE SCALE GENOMIC DNA]</scope>
    <source>
        <strain evidence="2 3">KCTC 3377</strain>
    </source>
</reference>
<evidence type="ECO:0000313" key="3">
    <source>
        <dbReference type="Proteomes" id="UP000070134"/>
    </source>
</evidence>
<evidence type="ECO:0000313" key="2">
    <source>
        <dbReference type="EMBL" id="AMM32003.1"/>
    </source>
</evidence>
<dbReference type="InterPro" id="IPR028896">
    <property type="entry name" value="GcvT/YgfZ/DmdA"/>
</dbReference>
<keyword evidence="3" id="KW-1185">Reference proteome</keyword>
<dbReference type="Gene3D" id="3.30.1360.120">
    <property type="entry name" value="Probable tRNA modification gtpase trme, domain 1"/>
    <property type="match status" value="1"/>
</dbReference>
<dbReference type="EMBL" id="CP014518">
    <property type="protein sequence ID" value="AMM32003.1"/>
    <property type="molecule type" value="Genomic_DNA"/>
</dbReference>